<dbReference type="Proteomes" id="UP000762676">
    <property type="component" value="Unassembled WGS sequence"/>
</dbReference>
<gene>
    <name evidence="1" type="ORF">ElyMa_003034100</name>
</gene>
<evidence type="ECO:0000313" key="2">
    <source>
        <dbReference type="Proteomes" id="UP000762676"/>
    </source>
</evidence>
<protein>
    <recommendedName>
        <fullName evidence="3">SRCR domain-containing protein</fullName>
    </recommendedName>
</protein>
<dbReference type="EMBL" id="BMAT01006265">
    <property type="protein sequence ID" value="GFS09281.1"/>
    <property type="molecule type" value="Genomic_DNA"/>
</dbReference>
<comment type="caution">
    <text evidence="1">The sequence shown here is derived from an EMBL/GenBank/DDBJ whole genome shotgun (WGS) entry which is preliminary data.</text>
</comment>
<name>A0AAV4IKC3_9GAST</name>
<sequence length="103" mass="10760">MQGLCIAPNDLLLCEDIFGCLACGGRLGVGPECRANGLLLDEERAIEEPSARACQGRLRGLTAQISVKYVCGPGSLDNGPLRLGLSLSPKALQLHVCSALVVL</sequence>
<accession>A0AAV4IKC3</accession>
<evidence type="ECO:0000313" key="1">
    <source>
        <dbReference type="EMBL" id="GFS09281.1"/>
    </source>
</evidence>
<organism evidence="1 2">
    <name type="scientific">Elysia marginata</name>
    <dbReference type="NCBI Taxonomy" id="1093978"/>
    <lineage>
        <taxon>Eukaryota</taxon>
        <taxon>Metazoa</taxon>
        <taxon>Spiralia</taxon>
        <taxon>Lophotrochozoa</taxon>
        <taxon>Mollusca</taxon>
        <taxon>Gastropoda</taxon>
        <taxon>Heterobranchia</taxon>
        <taxon>Euthyneura</taxon>
        <taxon>Panpulmonata</taxon>
        <taxon>Sacoglossa</taxon>
        <taxon>Placobranchoidea</taxon>
        <taxon>Plakobranchidae</taxon>
        <taxon>Elysia</taxon>
    </lineage>
</organism>
<keyword evidence="2" id="KW-1185">Reference proteome</keyword>
<dbReference type="AlphaFoldDB" id="A0AAV4IKC3"/>
<proteinExistence type="predicted"/>
<reference evidence="1 2" key="1">
    <citation type="journal article" date="2021" name="Elife">
        <title>Chloroplast acquisition without the gene transfer in kleptoplastic sea slugs, Plakobranchus ocellatus.</title>
        <authorList>
            <person name="Maeda T."/>
            <person name="Takahashi S."/>
            <person name="Yoshida T."/>
            <person name="Shimamura S."/>
            <person name="Takaki Y."/>
            <person name="Nagai Y."/>
            <person name="Toyoda A."/>
            <person name="Suzuki Y."/>
            <person name="Arimoto A."/>
            <person name="Ishii H."/>
            <person name="Satoh N."/>
            <person name="Nishiyama T."/>
            <person name="Hasebe M."/>
            <person name="Maruyama T."/>
            <person name="Minagawa J."/>
            <person name="Obokata J."/>
            <person name="Shigenobu S."/>
        </authorList>
    </citation>
    <scope>NUCLEOTIDE SEQUENCE [LARGE SCALE GENOMIC DNA]</scope>
</reference>
<evidence type="ECO:0008006" key="3">
    <source>
        <dbReference type="Google" id="ProtNLM"/>
    </source>
</evidence>